<dbReference type="EC" id="1.4.4.2" evidence="4"/>
<proteinExistence type="inferred from homology"/>
<evidence type="ECO:0000256" key="9">
    <source>
        <dbReference type="ARBA" id="ARBA00022806"/>
    </source>
</evidence>
<dbReference type="InterPro" id="IPR001650">
    <property type="entry name" value="Helicase_C-like"/>
</dbReference>
<evidence type="ECO:0000256" key="19">
    <source>
        <dbReference type="ARBA" id="ARBA00040402"/>
    </source>
</evidence>
<feature type="short sequence motif" description="Q motif" evidence="24">
    <location>
        <begin position="47"/>
        <end position="75"/>
    </location>
</feature>
<evidence type="ECO:0000256" key="10">
    <source>
        <dbReference type="ARBA" id="ARBA00022816"/>
    </source>
</evidence>
<dbReference type="GO" id="GO:0008380">
    <property type="term" value="P:RNA splicing"/>
    <property type="evidence" value="ECO:0007669"/>
    <property type="project" value="UniProtKB-KW"/>
</dbReference>
<comment type="cofactor">
    <cofactor evidence="1 23">
        <name>pyridoxal 5'-phosphate</name>
        <dbReference type="ChEBI" id="CHEBI:597326"/>
    </cofactor>
</comment>
<evidence type="ECO:0000313" key="28">
    <source>
        <dbReference type="EMBL" id="EPZ34119.1"/>
    </source>
</evidence>
<feature type="modified residue" description="N6-(pyridoxal phosphate)lysine" evidence="23">
    <location>
        <position position="1138"/>
    </location>
</feature>
<dbReference type="EC" id="3.6.4.13" evidence="5"/>
<dbReference type="FunFam" id="3.40.640.10:FF:000005">
    <property type="entry name" value="Glycine dehydrogenase (decarboxylating), mitochondrial"/>
    <property type="match status" value="1"/>
</dbReference>
<dbReference type="GO" id="GO:0003676">
    <property type="term" value="F:nucleic acid binding"/>
    <property type="evidence" value="ECO:0007669"/>
    <property type="project" value="InterPro"/>
</dbReference>
<evidence type="ECO:0000256" key="3">
    <source>
        <dbReference type="ARBA" id="ARBA00010756"/>
    </source>
</evidence>
<reference evidence="28 29" key="1">
    <citation type="journal article" date="2013" name="Curr. Biol.">
        <title>Shared signatures of parasitism and phylogenomics unite Cryptomycota and microsporidia.</title>
        <authorList>
            <person name="James T.Y."/>
            <person name="Pelin A."/>
            <person name="Bonen L."/>
            <person name="Ahrendt S."/>
            <person name="Sain D."/>
            <person name="Corradi N."/>
            <person name="Stajich J.E."/>
        </authorList>
    </citation>
    <scope>NUCLEOTIDE SEQUENCE [LARGE SCALE GENOMIC DNA]</scope>
    <source>
        <strain evidence="28 29">CSF55</strain>
    </source>
</reference>
<evidence type="ECO:0000256" key="16">
    <source>
        <dbReference type="ARBA" id="ARBA00037698"/>
    </source>
</evidence>
<keyword evidence="12 23" id="KW-0663">Pyridoxal phosphate</keyword>
<dbReference type="GO" id="GO:0019464">
    <property type="term" value="P:glycine decarboxylation via glycine cleavage system"/>
    <property type="evidence" value="ECO:0007669"/>
    <property type="project" value="TreeGrafter"/>
</dbReference>
<comment type="catalytic activity">
    <reaction evidence="21">
        <text>N(6)-[(R)-lipoyl]-L-lysyl-[glycine-cleavage complex H protein] + glycine + H(+) = N(6)-[(R)-S(8)-aminomethyldihydrolipoyl]-L-lysyl-[glycine-cleavage complex H protein] + CO2</text>
        <dbReference type="Rhea" id="RHEA:24304"/>
        <dbReference type="Rhea" id="RHEA-COMP:10494"/>
        <dbReference type="Rhea" id="RHEA-COMP:10495"/>
        <dbReference type="ChEBI" id="CHEBI:15378"/>
        <dbReference type="ChEBI" id="CHEBI:16526"/>
        <dbReference type="ChEBI" id="CHEBI:57305"/>
        <dbReference type="ChEBI" id="CHEBI:83099"/>
        <dbReference type="ChEBI" id="CHEBI:83143"/>
        <dbReference type="EC" id="1.4.4.2"/>
    </reaction>
</comment>
<dbReference type="Pfam" id="PF00271">
    <property type="entry name" value="Helicase_C"/>
    <property type="match status" value="1"/>
</dbReference>
<dbReference type="CDD" id="cd18787">
    <property type="entry name" value="SF2_C_DEAD"/>
    <property type="match status" value="1"/>
</dbReference>
<dbReference type="Gene3D" id="3.40.640.10">
    <property type="entry name" value="Type I PLP-dependent aspartate aminotransferase-like (Major domain)"/>
    <property type="match status" value="2"/>
</dbReference>
<evidence type="ECO:0000256" key="24">
    <source>
        <dbReference type="PROSITE-ProRule" id="PRU00552"/>
    </source>
</evidence>
<keyword evidence="14" id="KW-0508">mRNA splicing</keyword>
<dbReference type="Gene3D" id="3.40.50.300">
    <property type="entry name" value="P-loop containing nucleotide triphosphate hydrolases"/>
    <property type="match status" value="2"/>
</dbReference>
<keyword evidence="6" id="KW-0507">mRNA processing</keyword>
<keyword evidence="9" id="KW-0347">Helicase</keyword>
<dbReference type="STRING" id="988480.A0A075B017"/>
<evidence type="ECO:0000256" key="23">
    <source>
        <dbReference type="PIRSR" id="PIRSR603437-50"/>
    </source>
</evidence>
<dbReference type="SMART" id="SM00487">
    <property type="entry name" value="DEXDc"/>
    <property type="match status" value="1"/>
</dbReference>
<name>A0A075B017_ROZAC</name>
<dbReference type="InterPro" id="IPR015421">
    <property type="entry name" value="PyrdxlP-dep_Trfase_major"/>
</dbReference>
<dbReference type="OrthoDB" id="6537869at2759"/>
<feature type="domain" description="Helicase ATP-binding" evidence="25">
    <location>
        <begin position="78"/>
        <end position="251"/>
    </location>
</feature>
<comment type="similarity">
    <text evidence="3">Belongs to the GcvP family.</text>
</comment>
<dbReference type="EMBL" id="KE560988">
    <property type="protein sequence ID" value="EPZ34119.1"/>
    <property type="molecule type" value="Genomic_DNA"/>
</dbReference>
<feature type="domain" description="Helicase C-terminal" evidence="26">
    <location>
        <begin position="279"/>
        <end position="424"/>
    </location>
</feature>
<dbReference type="PROSITE" id="PS51194">
    <property type="entry name" value="HELICASE_CTER"/>
    <property type="match status" value="1"/>
</dbReference>
<evidence type="ECO:0000313" key="29">
    <source>
        <dbReference type="Proteomes" id="UP000030755"/>
    </source>
</evidence>
<feature type="domain" description="DEAD-box RNA helicase Q" evidence="27">
    <location>
        <begin position="47"/>
        <end position="75"/>
    </location>
</feature>
<dbReference type="InterPro" id="IPR049316">
    <property type="entry name" value="GDC-P_C"/>
</dbReference>
<evidence type="ECO:0000256" key="4">
    <source>
        <dbReference type="ARBA" id="ARBA00012134"/>
    </source>
</evidence>
<dbReference type="GO" id="GO:0003724">
    <property type="term" value="F:RNA helicase activity"/>
    <property type="evidence" value="ECO:0007669"/>
    <property type="project" value="UniProtKB-EC"/>
</dbReference>
<dbReference type="InterPro" id="IPR020581">
    <property type="entry name" value="GDC_P"/>
</dbReference>
<dbReference type="GO" id="GO:0016887">
    <property type="term" value="F:ATP hydrolysis activity"/>
    <property type="evidence" value="ECO:0007669"/>
    <property type="project" value="RHEA"/>
</dbReference>
<dbReference type="InterPro" id="IPR049315">
    <property type="entry name" value="GDC-P_N"/>
</dbReference>
<comment type="subcellular location">
    <subcellularLocation>
        <location evidence="2">Nucleus</location>
    </subcellularLocation>
</comment>
<dbReference type="FunFam" id="3.40.50.300:FF:000111">
    <property type="entry name" value="DEAD-box ATP-dependent RNA helicase"/>
    <property type="match status" value="1"/>
</dbReference>
<dbReference type="InterPro" id="IPR015422">
    <property type="entry name" value="PyrdxlP-dep_Trfase_small"/>
</dbReference>
<evidence type="ECO:0000259" key="25">
    <source>
        <dbReference type="PROSITE" id="PS51192"/>
    </source>
</evidence>
<dbReference type="InterPro" id="IPR014001">
    <property type="entry name" value="Helicase_ATP-bd"/>
</dbReference>
<dbReference type="GO" id="GO:0051028">
    <property type="term" value="P:mRNA transport"/>
    <property type="evidence" value="ECO:0007669"/>
    <property type="project" value="UniProtKB-KW"/>
</dbReference>
<evidence type="ECO:0000256" key="7">
    <source>
        <dbReference type="ARBA" id="ARBA00022741"/>
    </source>
</evidence>
<evidence type="ECO:0000256" key="14">
    <source>
        <dbReference type="ARBA" id="ARBA00023187"/>
    </source>
</evidence>
<dbReference type="InterPro" id="IPR011545">
    <property type="entry name" value="DEAD/DEAH_box_helicase_dom"/>
</dbReference>
<evidence type="ECO:0000256" key="2">
    <source>
        <dbReference type="ARBA" id="ARBA00004123"/>
    </source>
</evidence>
<dbReference type="GO" id="GO:0004375">
    <property type="term" value="F:glycine dehydrogenase (decarboxylating) activity"/>
    <property type="evidence" value="ECO:0007669"/>
    <property type="project" value="UniProtKB-EC"/>
</dbReference>
<dbReference type="GO" id="GO:0005524">
    <property type="term" value="F:ATP binding"/>
    <property type="evidence" value="ECO:0007669"/>
    <property type="project" value="UniProtKB-KW"/>
</dbReference>
<dbReference type="InterPro" id="IPR027417">
    <property type="entry name" value="P-loop_NTPase"/>
</dbReference>
<dbReference type="NCBIfam" id="NF003346">
    <property type="entry name" value="PRK04366.1"/>
    <property type="match status" value="1"/>
</dbReference>
<keyword evidence="10" id="KW-0509">mRNA transport</keyword>
<evidence type="ECO:0000256" key="13">
    <source>
        <dbReference type="ARBA" id="ARBA00023002"/>
    </source>
</evidence>
<keyword evidence="29" id="KW-1185">Reference proteome</keyword>
<dbReference type="NCBIfam" id="TIGR00461">
    <property type="entry name" value="gcvP"/>
    <property type="match status" value="1"/>
</dbReference>
<evidence type="ECO:0000256" key="5">
    <source>
        <dbReference type="ARBA" id="ARBA00012552"/>
    </source>
</evidence>
<dbReference type="PANTHER" id="PTHR11773:SF1">
    <property type="entry name" value="GLYCINE DEHYDROGENASE (DECARBOXYLATING), MITOCHONDRIAL"/>
    <property type="match status" value="1"/>
</dbReference>
<dbReference type="GO" id="GO:0005960">
    <property type="term" value="C:glycine cleavage complex"/>
    <property type="evidence" value="ECO:0007669"/>
    <property type="project" value="TreeGrafter"/>
</dbReference>
<comment type="similarity">
    <text evidence="17">Belongs to the DEAD box helicase family. DECD subfamily.</text>
</comment>
<dbReference type="Pfam" id="PF21478">
    <property type="entry name" value="GcvP2_C"/>
    <property type="match status" value="1"/>
</dbReference>
<dbReference type="PROSITE" id="PS51195">
    <property type="entry name" value="Q_MOTIF"/>
    <property type="match status" value="1"/>
</dbReference>
<evidence type="ECO:0000259" key="26">
    <source>
        <dbReference type="PROSITE" id="PS51194"/>
    </source>
</evidence>
<keyword evidence="11" id="KW-0067">ATP-binding</keyword>
<dbReference type="PROSITE" id="PS51192">
    <property type="entry name" value="HELICASE_ATP_BIND_1"/>
    <property type="match status" value="1"/>
</dbReference>
<evidence type="ECO:0000256" key="15">
    <source>
        <dbReference type="ARBA" id="ARBA00023242"/>
    </source>
</evidence>
<dbReference type="GO" id="GO:0005739">
    <property type="term" value="C:mitochondrion"/>
    <property type="evidence" value="ECO:0007669"/>
    <property type="project" value="TreeGrafter"/>
</dbReference>
<dbReference type="GO" id="GO:0005681">
    <property type="term" value="C:spliceosomal complex"/>
    <property type="evidence" value="ECO:0007669"/>
    <property type="project" value="UniProtKB-KW"/>
</dbReference>
<keyword evidence="6" id="KW-0747">Spliceosome</keyword>
<dbReference type="GO" id="GO:0030170">
    <property type="term" value="F:pyridoxal phosphate binding"/>
    <property type="evidence" value="ECO:0007669"/>
    <property type="project" value="TreeGrafter"/>
</dbReference>
<dbReference type="SUPFAM" id="SSF52540">
    <property type="entry name" value="P-loop containing nucleoside triphosphate hydrolases"/>
    <property type="match status" value="1"/>
</dbReference>
<evidence type="ECO:0000256" key="20">
    <source>
        <dbReference type="ARBA" id="ARBA00047984"/>
    </source>
</evidence>
<evidence type="ECO:0000256" key="18">
    <source>
        <dbReference type="ARBA" id="ARBA00040177"/>
    </source>
</evidence>
<gene>
    <name evidence="28" type="ORF">O9G_004820</name>
</gene>
<dbReference type="Pfam" id="PF02347">
    <property type="entry name" value="GDC-P"/>
    <property type="match status" value="1"/>
</dbReference>
<dbReference type="Gene3D" id="3.90.1150.10">
    <property type="entry name" value="Aspartate Aminotransferase, domain 1"/>
    <property type="match status" value="2"/>
</dbReference>
<keyword evidence="8" id="KW-0378">Hydrolase</keyword>
<dbReference type="HOGENOM" id="CLU_004620_1_1_1"/>
<dbReference type="Pfam" id="PF00270">
    <property type="entry name" value="DEAD"/>
    <property type="match status" value="1"/>
</dbReference>
<comment type="function">
    <text evidence="16">ATP-binding RNA helicase involved in transcription elongation and required for the export of mRNA out of the nucleus. SUB2 also plays a role in pre-mRNA splicing and spliceosome assembly. May be involved in rDNA and telomeric silencing, and maintenance of genome integrity.</text>
</comment>
<keyword evidence="15" id="KW-0539">Nucleus</keyword>
<dbReference type="CDD" id="cd00613">
    <property type="entry name" value="GDC-P"/>
    <property type="match status" value="2"/>
</dbReference>
<keyword evidence="13 28" id="KW-0560">Oxidoreductase</keyword>
<evidence type="ECO:0000256" key="21">
    <source>
        <dbReference type="ARBA" id="ARBA00049026"/>
    </source>
</evidence>
<dbReference type="GO" id="GO:0016594">
    <property type="term" value="F:glycine binding"/>
    <property type="evidence" value="ECO:0007669"/>
    <property type="project" value="TreeGrafter"/>
</dbReference>
<dbReference type="SMART" id="SM00490">
    <property type="entry name" value="HELICc"/>
    <property type="match status" value="1"/>
</dbReference>
<dbReference type="FunFam" id="3.40.50.300:FF:000168">
    <property type="entry name" value="DEAD-box ATP-dependent RNA helicase 56-like"/>
    <property type="match status" value="1"/>
</dbReference>
<dbReference type="InterPro" id="IPR003437">
    <property type="entry name" value="GcvP"/>
</dbReference>
<organism evidence="28 29">
    <name type="scientific">Rozella allomycis (strain CSF55)</name>
    <dbReference type="NCBI Taxonomy" id="988480"/>
    <lineage>
        <taxon>Eukaryota</taxon>
        <taxon>Fungi</taxon>
        <taxon>Fungi incertae sedis</taxon>
        <taxon>Cryptomycota</taxon>
        <taxon>Cryptomycota incertae sedis</taxon>
        <taxon>Rozella</taxon>
    </lineage>
</organism>
<accession>A0A075B017</accession>
<dbReference type="FunFam" id="3.40.640.10:FF:000007">
    <property type="entry name" value="glycine dehydrogenase (Decarboxylating), mitochondrial"/>
    <property type="match status" value="1"/>
</dbReference>
<dbReference type="InterPro" id="IPR014014">
    <property type="entry name" value="RNA_helicase_DEAD_Q_motif"/>
</dbReference>
<dbReference type="SUPFAM" id="SSF53383">
    <property type="entry name" value="PLP-dependent transferases"/>
    <property type="match status" value="2"/>
</dbReference>
<evidence type="ECO:0000256" key="17">
    <source>
        <dbReference type="ARBA" id="ARBA00038213"/>
    </source>
</evidence>
<evidence type="ECO:0000256" key="11">
    <source>
        <dbReference type="ARBA" id="ARBA00022840"/>
    </source>
</evidence>
<keyword evidence="7" id="KW-0547">Nucleotide-binding</keyword>
<sequence>MSAADDLVDFEEDEAIPLPTKVAKLRDNTSAADREVKKGSYVGIHSSGFRDFLLKPELMRALVDCGFEHPSEVQQECIPQAVLGMDVLCQAKSGMGKTAVFVLASLQQLEPVKDQVSVLIMCHTRELAFQIKNEYIRFTKYMPDVKTAVFYGGVSIKQNMEQLKSDCPHIVVGTPGRILALIRDKALNLKKVKMFVLDECDKMLESLDMRRDVQDIFRQTPHEKQCMMFSATLNKEIRVICKKFMQNPLEIFVDDEAKLTLHGLQQHYVKLQENEKNKKLNDLLDALEFNQVVIFVKSVARANELDKLLVECNFPSICIHGSLPQEERISRYQTFKDFKKRIMVCTDIFGRGIDIERVNIVINYDMPDSADSYLHRVGRAGRFGTKGLAVTFVSSAEDSQILNQVQERFEVNITELPDKIDVNSYSTSHSFSLSFSEQLIVSHLFKRSFSSFVKRHIGPLNAIDTKEMLKTVKCDSLDHLVEMVIPSKILSKSKFDSENTFQGVFRSFIGMGYSNCHTPKVILRNIMENPAWYTQYTPYQPEISQGRLESLLNFQTMVCDLTGLPVANASLLDEGTAAAEAMNVFLNSSKNRKTFIIDVNCHSQTIACVKTRAEPLGVTVLIKDFVKEFQSIDFSQVFGVLIQYPDTHGKICSINEISNHVHENGAFIACATDLLSLTLLEPPGRQGCDIAFGNSQRFGVPLGYGGNTLKEYLKGPHAAFFAVKDNFKRKMPGRFIGVSKDSNGNVAYRLTLQTREQHIKREKATSNICTSQALLANMAAMYAVYHGPKGLKEIALKVHKQAVVLYNALKYLGLTIENDQFFDTIKVEVANVKGIKDRAEEKGINFKYYNDSIGISLDETTMESDLRDILYCFAVRNESSVGSLNLSIENVECKIPKLRPDDYLQHPVFNTYHSETEITRYIHRLQSKDLSLVHSMIPLGSCTMKLNATAEMIPVTWPKVANIHPFVPDNQALGYHQMIKELEDKLAYLTGFDGVSVQPNSGAQGEYAGLMTIREYHKNNGHAHRNICLIPVSAHGTNPASAAMSGFQVVPILCDSNGNLDLKDLKSKAEKHKENLGAMMITYPSTFGVFENTLFEAISIVHGFGGQVYMDGANMNAQVGIVRPGDLGFDVCHLNLHKTFCIPHGGGGPGMGPICVKKHLIPFLPSHPMTFSNNKTSIGPVSASPYGSSSILNISWCYLHLMGFQGLKLATQYALLNANYLASCLKDYYRILYSNERGFVAHEFIVDCRPFFESSGIEAIDIAKRLQDYGFHSPTMSWPVANTLMIEPTESESKKELDRLIEAMVGIRREIEAIERGVVPKDDNVLVHAPHTIESLIKTDWNHSYTRDQAAYPVENLKRFKFWPSVGRVDDAFGDRNVICTCPPVTDYK</sequence>
<comment type="catalytic activity">
    <reaction evidence="20">
        <text>ATP + H2O = ADP + phosphate + H(+)</text>
        <dbReference type="Rhea" id="RHEA:13065"/>
        <dbReference type="ChEBI" id="CHEBI:15377"/>
        <dbReference type="ChEBI" id="CHEBI:15378"/>
        <dbReference type="ChEBI" id="CHEBI:30616"/>
        <dbReference type="ChEBI" id="CHEBI:43474"/>
        <dbReference type="ChEBI" id="CHEBI:456216"/>
        <dbReference type="EC" id="3.6.4.13"/>
    </reaction>
</comment>
<protein>
    <recommendedName>
        <fullName evidence="18">ATP-dependent RNA helicase SUB2</fullName>
        <ecNumber evidence="4">1.4.4.2</ecNumber>
        <ecNumber evidence="5">3.6.4.13</ecNumber>
    </recommendedName>
    <alternativeName>
        <fullName evidence="19">ATP-dependent RNA helicase sub2</fullName>
    </alternativeName>
    <alternativeName>
        <fullName evidence="22">Glycine cleavage system P protein</fullName>
    </alternativeName>
</protein>
<evidence type="ECO:0000256" key="8">
    <source>
        <dbReference type="ARBA" id="ARBA00022801"/>
    </source>
</evidence>
<evidence type="ECO:0000256" key="1">
    <source>
        <dbReference type="ARBA" id="ARBA00001933"/>
    </source>
</evidence>
<dbReference type="InterPro" id="IPR015424">
    <property type="entry name" value="PyrdxlP-dep_Trfase"/>
</dbReference>
<evidence type="ECO:0000256" key="6">
    <source>
        <dbReference type="ARBA" id="ARBA00022728"/>
    </source>
</evidence>
<dbReference type="PANTHER" id="PTHR11773">
    <property type="entry name" value="GLYCINE DEHYDROGENASE, DECARBOXYLATING"/>
    <property type="match status" value="1"/>
</dbReference>
<keyword evidence="10" id="KW-0813">Transport</keyword>
<evidence type="ECO:0000259" key="27">
    <source>
        <dbReference type="PROSITE" id="PS51195"/>
    </source>
</evidence>
<evidence type="ECO:0000256" key="12">
    <source>
        <dbReference type="ARBA" id="ARBA00022898"/>
    </source>
</evidence>
<dbReference type="CDD" id="cd17950">
    <property type="entry name" value="DEADc_DDX39"/>
    <property type="match status" value="1"/>
</dbReference>
<evidence type="ECO:0000256" key="22">
    <source>
        <dbReference type="ARBA" id="ARBA00082072"/>
    </source>
</evidence>
<dbReference type="Proteomes" id="UP000030755">
    <property type="component" value="Unassembled WGS sequence"/>
</dbReference>